<dbReference type="Proteomes" id="UP000183945">
    <property type="component" value="Unassembled WGS sequence"/>
</dbReference>
<dbReference type="OrthoDB" id="1377054at2"/>
<name>A0A1M5J484_SALEC</name>
<accession>A0A1M5J484</accession>
<evidence type="ECO:0000313" key="3">
    <source>
        <dbReference type="Proteomes" id="UP000183945"/>
    </source>
</evidence>
<feature type="region of interest" description="Disordered" evidence="1">
    <location>
        <begin position="1"/>
        <end position="26"/>
    </location>
</feature>
<gene>
    <name evidence="2" type="ORF">SAMN05444483_10990</name>
</gene>
<evidence type="ECO:0000256" key="1">
    <source>
        <dbReference type="SAM" id="MobiDB-lite"/>
    </source>
</evidence>
<dbReference type="RefSeq" id="WP_072880439.1">
    <property type="nucleotide sequence ID" value="NZ_FQVT01000009.1"/>
</dbReference>
<keyword evidence="3" id="KW-1185">Reference proteome</keyword>
<reference evidence="3" key="1">
    <citation type="submission" date="2016-11" db="EMBL/GenBank/DDBJ databases">
        <authorList>
            <person name="Varghese N."/>
            <person name="Submissions S."/>
        </authorList>
    </citation>
    <scope>NUCLEOTIDE SEQUENCE [LARGE SCALE GENOMIC DNA]</scope>
    <source>
        <strain evidence="3">DSM 24579</strain>
    </source>
</reference>
<organism evidence="2 3">
    <name type="scientific">Salegentibacter echinorum</name>
    <dbReference type="NCBI Taxonomy" id="1073325"/>
    <lineage>
        <taxon>Bacteria</taxon>
        <taxon>Pseudomonadati</taxon>
        <taxon>Bacteroidota</taxon>
        <taxon>Flavobacteriia</taxon>
        <taxon>Flavobacteriales</taxon>
        <taxon>Flavobacteriaceae</taxon>
        <taxon>Salegentibacter</taxon>
    </lineage>
</organism>
<dbReference type="EMBL" id="FQVT01000009">
    <property type="protein sequence ID" value="SHG34823.1"/>
    <property type="molecule type" value="Genomic_DNA"/>
</dbReference>
<sequence length="107" mass="12737">MTKFNSKTAREAGKRSNRKGVPNKSTKEIREAYQLLVEKNIKKMSTWLNKVAKEDPAKALDIMHKFSDYLLPKLNRTEISDERNDKVFTREEREKRIEELIKKRDKK</sequence>
<evidence type="ECO:0000313" key="2">
    <source>
        <dbReference type="EMBL" id="SHG34823.1"/>
    </source>
</evidence>
<dbReference type="STRING" id="1073325.SAMN05444483_10990"/>
<protein>
    <submittedName>
        <fullName evidence="2">Uncharacterized protein</fullName>
    </submittedName>
</protein>
<proteinExistence type="predicted"/>
<dbReference type="AlphaFoldDB" id="A0A1M5J484"/>